<dbReference type="PANTHER" id="PTHR30273:SF2">
    <property type="entry name" value="PROTEIN FECR"/>
    <property type="match status" value="1"/>
</dbReference>
<dbReference type="Proteomes" id="UP000316665">
    <property type="component" value="Chromosome"/>
</dbReference>
<keyword evidence="4" id="KW-1185">Reference proteome</keyword>
<dbReference type="GO" id="GO:0016989">
    <property type="term" value="F:sigma factor antagonist activity"/>
    <property type="evidence" value="ECO:0007669"/>
    <property type="project" value="TreeGrafter"/>
</dbReference>
<dbReference type="AlphaFoldDB" id="A0A4Y6RD20"/>
<name>A0A4Y6RD20_9BURK</name>
<evidence type="ECO:0000259" key="2">
    <source>
        <dbReference type="Pfam" id="PF16220"/>
    </source>
</evidence>
<reference evidence="3 4" key="1">
    <citation type="submission" date="2019-06" db="EMBL/GenBank/DDBJ databases">
        <title>Complete genome sequence of Janthinobacterium sp. SNU WT3 isolated from diseased rainbow trout.</title>
        <authorList>
            <person name="Oh W.T."/>
            <person name="Park S.C."/>
        </authorList>
    </citation>
    <scope>NUCLEOTIDE SEQUENCE [LARGE SCALE GENOMIC DNA]</scope>
    <source>
        <strain evidence="3 4">SNU WT3</strain>
    </source>
</reference>
<dbReference type="OrthoDB" id="1100567at2"/>
<dbReference type="RefSeq" id="WP_141169791.1">
    <property type="nucleotide sequence ID" value="NZ_CP041185.1"/>
</dbReference>
<evidence type="ECO:0000259" key="1">
    <source>
        <dbReference type="Pfam" id="PF04773"/>
    </source>
</evidence>
<dbReference type="Gene3D" id="2.60.120.1440">
    <property type="match status" value="1"/>
</dbReference>
<sequence>MSEDVQDPLGGADAAARVAPAVARQAVQWWLALQGGDATAVQLNAWRRWRAEDAEHELAWQRIEAVSGQLAGIPPPLAGAALAAPAGAQRRRAVRLLTLLVVVGGGAATLRQGPAWQAWNADASTATGERRTLRLPDGGTLVLNTDSAIKLRYDASARVVQLLRGEVLLQTAPDAQRRPFLVHTAAGTARALGTRFIVRQHDGFVQVGVLRGAVELQPAASHAQSRVLQAGEEGSFTRDGVDAAHVLDAAAGAWADGMLVVAHMRLDAFLQELSRHRRGHLGCDPALAHLLVSGAYPLADTDKVLLALTEAFPVELHYLTRYWVTLRPRAAKN</sequence>
<dbReference type="PIRSF" id="PIRSF018266">
    <property type="entry name" value="FecR"/>
    <property type="match status" value="1"/>
</dbReference>
<dbReference type="InterPro" id="IPR032623">
    <property type="entry name" value="FecR_N"/>
</dbReference>
<dbReference type="Pfam" id="PF04773">
    <property type="entry name" value="FecR"/>
    <property type="match status" value="1"/>
</dbReference>
<organism evidence="3 4">
    <name type="scientific">Janthinobacterium tructae</name>
    <dbReference type="NCBI Taxonomy" id="2590869"/>
    <lineage>
        <taxon>Bacteria</taxon>
        <taxon>Pseudomonadati</taxon>
        <taxon>Pseudomonadota</taxon>
        <taxon>Betaproteobacteria</taxon>
        <taxon>Burkholderiales</taxon>
        <taxon>Oxalobacteraceae</taxon>
        <taxon>Janthinobacterium</taxon>
    </lineage>
</organism>
<dbReference type="KEGG" id="jas:FJQ89_08025"/>
<dbReference type="InterPro" id="IPR012373">
    <property type="entry name" value="Ferrdict_sens_TM"/>
</dbReference>
<gene>
    <name evidence="3" type="ORF">FJQ89_08025</name>
</gene>
<feature type="domain" description="FecR protein" evidence="1">
    <location>
        <begin position="122"/>
        <end position="215"/>
    </location>
</feature>
<feature type="domain" description="FecR N-terminal" evidence="2">
    <location>
        <begin position="24"/>
        <end position="66"/>
    </location>
</feature>
<dbReference type="PANTHER" id="PTHR30273">
    <property type="entry name" value="PERIPLASMIC SIGNAL SENSOR AND SIGMA FACTOR ACTIVATOR FECR-RELATED"/>
    <property type="match status" value="1"/>
</dbReference>
<dbReference type="InterPro" id="IPR006860">
    <property type="entry name" value="FecR"/>
</dbReference>
<proteinExistence type="predicted"/>
<protein>
    <submittedName>
        <fullName evidence="3">DUF4880 domain-containing protein</fullName>
    </submittedName>
</protein>
<dbReference type="EMBL" id="CP041185">
    <property type="protein sequence ID" value="QDG70377.1"/>
    <property type="molecule type" value="Genomic_DNA"/>
</dbReference>
<dbReference type="Pfam" id="PF16220">
    <property type="entry name" value="DUF4880"/>
    <property type="match status" value="1"/>
</dbReference>
<evidence type="ECO:0000313" key="4">
    <source>
        <dbReference type="Proteomes" id="UP000316665"/>
    </source>
</evidence>
<evidence type="ECO:0000313" key="3">
    <source>
        <dbReference type="EMBL" id="QDG70377.1"/>
    </source>
</evidence>
<accession>A0A4Y6RD20</accession>